<keyword evidence="4" id="KW-0732">Signal</keyword>
<dbReference type="Proteomes" id="UP001418222">
    <property type="component" value="Unassembled WGS sequence"/>
</dbReference>
<evidence type="ECO:0000256" key="1">
    <source>
        <dbReference type="SAM" id="Coils"/>
    </source>
</evidence>
<name>A0AAP0BF25_9ASPA</name>
<keyword evidence="3" id="KW-1133">Transmembrane helix</keyword>
<evidence type="ECO:0000256" key="4">
    <source>
        <dbReference type="SAM" id="SignalP"/>
    </source>
</evidence>
<feature type="chain" id="PRO_5042884871" evidence="4">
    <location>
        <begin position="23"/>
        <end position="445"/>
    </location>
</feature>
<dbReference type="SUPFAM" id="SSF58113">
    <property type="entry name" value="Apolipoprotein A-I"/>
    <property type="match status" value="1"/>
</dbReference>
<feature type="transmembrane region" description="Helical" evidence="3">
    <location>
        <begin position="394"/>
        <end position="414"/>
    </location>
</feature>
<keyword evidence="3" id="KW-0472">Membrane</keyword>
<dbReference type="PANTHER" id="PTHR34360:SF1">
    <property type="entry name" value="OS08G0519400 PROTEIN"/>
    <property type="match status" value="1"/>
</dbReference>
<evidence type="ECO:0000256" key="2">
    <source>
        <dbReference type="SAM" id="MobiDB-lite"/>
    </source>
</evidence>
<feature type="signal peptide" evidence="4">
    <location>
        <begin position="1"/>
        <end position="22"/>
    </location>
</feature>
<feature type="region of interest" description="Disordered" evidence="2">
    <location>
        <begin position="425"/>
        <end position="445"/>
    </location>
</feature>
<accession>A0AAP0BF25</accession>
<evidence type="ECO:0000313" key="6">
    <source>
        <dbReference type="Proteomes" id="UP001418222"/>
    </source>
</evidence>
<dbReference type="SUPFAM" id="SSF57997">
    <property type="entry name" value="Tropomyosin"/>
    <property type="match status" value="1"/>
</dbReference>
<keyword evidence="6" id="KW-1185">Reference proteome</keyword>
<proteinExistence type="predicted"/>
<keyword evidence="3" id="KW-0812">Transmembrane</keyword>
<dbReference type="Gene3D" id="1.10.287.1490">
    <property type="match status" value="1"/>
</dbReference>
<feature type="coiled-coil region" evidence="1">
    <location>
        <begin position="40"/>
        <end position="194"/>
    </location>
</feature>
<dbReference type="AlphaFoldDB" id="A0AAP0BF25"/>
<organism evidence="5 6">
    <name type="scientific">Platanthera zijinensis</name>
    <dbReference type="NCBI Taxonomy" id="2320716"/>
    <lineage>
        <taxon>Eukaryota</taxon>
        <taxon>Viridiplantae</taxon>
        <taxon>Streptophyta</taxon>
        <taxon>Embryophyta</taxon>
        <taxon>Tracheophyta</taxon>
        <taxon>Spermatophyta</taxon>
        <taxon>Magnoliopsida</taxon>
        <taxon>Liliopsida</taxon>
        <taxon>Asparagales</taxon>
        <taxon>Orchidaceae</taxon>
        <taxon>Orchidoideae</taxon>
        <taxon>Orchideae</taxon>
        <taxon>Orchidinae</taxon>
        <taxon>Platanthera</taxon>
    </lineage>
</organism>
<comment type="caution">
    <text evidence="5">The sequence shown here is derived from an EMBL/GenBank/DDBJ whole genome shotgun (WGS) entry which is preliminary data.</text>
</comment>
<dbReference type="PANTHER" id="PTHR34360">
    <property type="entry name" value="OS08G0519400 PROTEIN"/>
    <property type="match status" value="1"/>
</dbReference>
<evidence type="ECO:0000256" key="3">
    <source>
        <dbReference type="SAM" id="Phobius"/>
    </source>
</evidence>
<protein>
    <submittedName>
        <fullName evidence="5">Uncharacterized protein</fullName>
    </submittedName>
</protein>
<reference evidence="5 6" key="1">
    <citation type="journal article" date="2022" name="Nat. Plants">
        <title>Genomes of leafy and leafless Platanthera orchids illuminate the evolution of mycoheterotrophy.</title>
        <authorList>
            <person name="Li M.H."/>
            <person name="Liu K.W."/>
            <person name="Li Z."/>
            <person name="Lu H.C."/>
            <person name="Ye Q.L."/>
            <person name="Zhang D."/>
            <person name="Wang J.Y."/>
            <person name="Li Y.F."/>
            <person name="Zhong Z.M."/>
            <person name="Liu X."/>
            <person name="Yu X."/>
            <person name="Liu D.K."/>
            <person name="Tu X.D."/>
            <person name="Liu B."/>
            <person name="Hao Y."/>
            <person name="Liao X.Y."/>
            <person name="Jiang Y.T."/>
            <person name="Sun W.H."/>
            <person name="Chen J."/>
            <person name="Chen Y.Q."/>
            <person name="Ai Y."/>
            <person name="Zhai J.W."/>
            <person name="Wu S.S."/>
            <person name="Zhou Z."/>
            <person name="Hsiao Y.Y."/>
            <person name="Wu W.L."/>
            <person name="Chen Y.Y."/>
            <person name="Lin Y.F."/>
            <person name="Hsu J.L."/>
            <person name="Li C.Y."/>
            <person name="Wang Z.W."/>
            <person name="Zhao X."/>
            <person name="Zhong W.Y."/>
            <person name="Ma X.K."/>
            <person name="Ma L."/>
            <person name="Huang J."/>
            <person name="Chen G.Z."/>
            <person name="Huang M.Z."/>
            <person name="Huang L."/>
            <person name="Peng D.H."/>
            <person name="Luo Y.B."/>
            <person name="Zou S.Q."/>
            <person name="Chen S.P."/>
            <person name="Lan S."/>
            <person name="Tsai W.C."/>
            <person name="Van de Peer Y."/>
            <person name="Liu Z.J."/>
        </authorList>
    </citation>
    <scope>NUCLEOTIDE SEQUENCE [LARGE SCALE GENOMIC DNA]</scope>
    <source>
        <strain evidence="5">Lor287</strain>
    </source>
</reference>
<dbReference type="EMBL" id="JBBWWQ010000010">
    <property type="protein sequence ID" value="KAK8936697.1"/>
    <property type="molecule type" value="Genomic_DNA"/>
</dbReference>
<gene>
    <name evidence="5" type="ORF">KSP39_PZI011819</name>
</gene>
<keyword evidence="1" id="KW-0175">Coiled coil</keyword>
<evidence type="ECO:0000313" key="5">
    <source>
        <dbReference type="EMBL" id="KAK8936697.1"/>
    </source>
</evidence>
<sequence length="445" mass="50264">MMASKFLIFTTLLGLLIVGTSAVVEAASINGDIAPSEDSNSAIKLEIEQLKSKISSLESATLEKARELKSREEKISQLESTIQEKAASVVSLRSKIESLQKNGDVNAENLVEKAQARSTELENEVEKLKNKIDVQNQKINTLEIQSTEAEKKVQELYLKLRSLEKVNVEQKQKIQKIERALEVAEGELRRVHLEASSKLKELKEVHGAWLPPWLAYHILRCQGIAAAHWNKHGKPAWGILVQKASEKSGQAQKWVKPHLQTAKTKWIPVVTARWITFTTTVRPHMDKASTKAVEIFELCRANFKSRSAALQDFADPYVQETRKFVKPYIELVAASAKPYVGKASTVLKPYTRKVVHGYGKFLEAARTYHQQAQNVVLENLKKYDLTKALATKELVWFAASASLALPVFLIYNMLSKICGKRIKKPVRGARSNNHHRRHKRRHADQ</sequence>